<organism evidence="2">
    <name type="scientific">Saccharolobus islandicus</name>
    <name type="common">Sulfolobus islandicus</name>
    <dbReference type="NCBI Taxonomy" id="43080"/>
    <lineage>
        <taxon>Archaea</taxon>
        <taxon>Thermoproteota</taxon>
        <taxon>Thermoprotei</taxon>
        <taxon>Sulfolobales</taxon>
        <taxon>Sulfolobaceae</taxon>
        <taxon>Saccharolobus</taxon>
    </lineage>
</organism>
<dbReference type="RefSeq" id="WP_012386944.1">
    <property type="nucleotide sequence ID" value="NC_010597.1"/>
</dbReference>
<feature type="transmembrane region" description="Helical" evidence="1">
    <location>
        <begin position="29"/>
        <end position="58"/>
    </location>
</feature>
<geneLocation type="plasmid" evidence="2">
    <name>pSOG1</name>
</geneLocation>
<keyword evidence="1" id="KW-0812">Transmembrane</keyword>
<sequence length="125" mass="14898">MSLKEKINKILFKQSEVNIISTKRDVTMLILTFLVILITFFNYRLIFLDIIAILGYYFMPKYSYDDSGIWKIIGKKKRLWFSWKEVKEIDLNGDNLYFLLRNGKIVKIDGVRDSYKVFIALKNKI</sequence>
<reference evidence="2" key="1">
    <citation type="journal article" date="2006" name="Microbiology">
        <title>Two novel conjugative plasmids from a single strain of Sulfolobus.</title>
        <authorList>
            <person name="Erauso G."/>
            <person name="Stedman K.M."/>
            <person name="van de Werken H.J."/>
            <person name="Zillig W."/>
            <person name="van der Oost J."/>
        </authorList>
    </citation>
    <scope>NUCLEOTIDE SEQUENCE</scope>
    <source>
        <strain evidence="2">SOG2/4</strain>
        <plasmid evidence="2">pSOG1</plasmid>
    </source>
</reference>
<keyword evidence="1" id="KW-1133">Transmembrane helix</keyword>
<keyword evidence="2" id="KW-0614">Plasmid</keyword>
<keyword evidence="1" id="KW-0472">Membrane</keyword>
<name>Q0ZNV1_SACIS</name>
<dbReference type="EMBL" id="DQ335583">
    <property type="protein sequence ID" value="ABE99615.1"/>
    <property type="molecule type" value="Genomic_DNA"/>
</dbReference>
<evidence type="ECO:0000256" key="1">
    <source>
        <dbReference type="SAM" id="Phobius"/>
    </source>
</evidence>
<proteinExistence type="predicted"/>
<accession>Q0ZNV1</accession>
<dbReference type="AlphaFoldDB" id="Q0ZNV1"/>
<evidence type="ECO:0000313" key="2">
    <source>
        <dbReference type="EMBL" id="ABE99615.1"/>
    </source>
</evidence>
<protein>
    <submittedName>
        <fullName evidence="2">Uncharacterized protein</fullName>
    </submittedName>
</protein>